<reference evidence="2" key="1">
    <citation type="submission" date="2023-10" db="EMBL/GenBank/DDBJ databases">
        <title>Genome assembly of Pristionchus species.</title>
        <authorList>
            <person name="Yoshida K."/>
            <person name="Sommer R.J."/>
        </authorList>
    </citation>
    <scope>NUCLEOTIDE SEQUENCE</scope>
    <source>
        <strain evidence="2">RS0144</strain>
    </source>
</reference>
<sequence length="175" mass="20082">QSLRMYPLDWVFIMYAIYIPLAIATYLLEVNAILQYRRNHFKSSFFTIFCVLAVVSTFQIWDKACLVCISACAIVAVAPVWFLFDDPARFLLTRDRSISYQYYYVQAAANFKNSIWYNMVIVTLISNGLSSLLYGACIVRLCRIKGARNVTAERNMFLVGFCSMICSLPYMTGMV</sequence>
<keyword evidence="3" id="KW-1185">Reference proteome</keyword>
<protein>
    <recommendedName>
        <fullName evidence="4">Serpentine receptor class gamma</fullName>
    </recommendedName>
</protein>
<dbReference type="EMBL" id="BTSX01000001">
    <property type="protein sequence ID" value="GMS78781.1"/>
    <property type="molecule type" value="Genomic_DNA"/>
</dbReference>
<dbReference type="InterPro" id="IPR051119">
    <property type="entry name" value="Nematode_SR-like"/>
</dbReference>
<evidence type="ECO:0000313" key="2">
    <source>
        <dbReference type="EMBL" id="GMS78781.1"/>
    </source>
</evidence>
<dbReference type="AlphaFoldDB" id="A0AAV5S7A6"/>
<evidence type="ECO:0000313" key="3">
    <source>
        <dbReference type="Proteomes" id="UP001432027"/>
    </source>
</evidence>
<name>A0AAV5S7A6_9BILA</name>
<dbReference type="PANTHER" id="PTHR31627">
    <property type="entry name" value="SERPENTINE RECEPTOR CLASS GAMMA-RELATED"/>
    <property type="match status" value="1"/>
</dbReference>
<keyword evidence="1" id="KW-0812">Transmembrane</keyword>
<feature type="non-terminal residue" evidence="2">
    <location>
        <position position="175"/>
    </location>
</feature>
<feature type="transmembrane region" description="Helical" evidence="1">
    <location>
        <begin position="115"/>
        <end position="142"/>
    </location>
</feature>
<proteinExistence type="predicted"/>
<feature type="non-terminal residue" evidence="2">
    <location>
        <position position="1"/>
    </location>
</feature>
<comment type="caution">
    <text evidence="2">The sequence shown here is derived from an EMBL/GenBank/DDBJ whole genome shotgun (WGS) entry which is preliminary data.</text>
</comment>
<feature type="transmembrane region" description="Helical" evidence="1">
    <location>
        <begin position="154"/>
        <end position="172"/>
    </location>
</feature>
<feature type="transmembrane region" description="Helical" evidence="1">
    <location>
        <begin position="65"/>
        <end position="84"/>
    </location>
</feature>
<keyword evidence="1" id="KW-1133">Transmembrane helix</keyword>
<accession>A0AAV5S7A6</accession>
<gene>
    <name evidence="2" type="ORF">PENTCL1PPCAC_956</name>
</gene>
<feature type="transmembrane region" description="Helical" evidence="1">
    <location>
        <begin position="12"/>
        <end position="34"/>
    </location>
</feature>
<dbReference type="PANTHER" id="PTHR31627:SF42">
    <property type="entry name" value="G_PROTEIN_RECEP_F1_2 DOMAIN-CONTAINING PROTEIN-RELATED"/>
    <property type="match status" value="1"/>
</dbReference>
<evidence type="ECO:0000256" key="1">
    <source>
        <dbReference type="SAM" id="Phobius"/>
    </source>
</evidence>
<keyword evidence="1" id="KW-0472">Membrane</keyword>
<dbReference type="Proteomes" id="UP001432027">
    <property type="component" value="Unassembled WGS sequence"/>
</dbReference>
<evidence type="ECO:0008006" key="4">
    <source>
        <dbReference type="Google" id="ProtNLM"/>
    </source>
</evidence>
<organism evidence="2 3">
    <name type="scientific">Pristionchus entomophagus</name>
    <dbReference type="NCBI Taxonomy" id="358040"/>
    <lineage>
        <taxon>Eukaryota</taxon>
        <taxon>Metazoa</taxon>
        <taxon>Ecdysozoa</taxon>
        <taxon>Nematoda</taxon>
        <taxon>Chromadorea</taxon>
        <taxon>Rhabditida</taxon>
        <taxon>Rhabditina</taxon>
        <taxon>Diplogasteromorpha</taxon>
        <taxon>Diplogasteroidea</taxon>
        <taxon>Neodiplogasteridae</taxon>
        <taxon>Pristionchus</taxon>
    </lineage>
</organism>